<evidence type="ECO:0000313" key="1">
    <source>
        <dbReference type="EMBL" id="TDZ26158.1"/>
    </source>
</evidence>
<dbReference type="EMBL" id="AMCV02000001">
    <property type="protein sequence ID" value="TDZ26158.1"/>
    <property type="molecule type" value="Genomic_DNA"/>
</dbReference>
<organism evidence="1 2">
    <name type="scientific">Colletotrichum orbiculare (strain 104-T / ATCC 96160 / CBS 514.97 / LARS 414 / MAFF 240422)</name>
    <name type="common">Cucumber anthracnose fungus</name>
    <name type="synonym">Colletotrichum lagenarium</name>
    <dbReference type="NCBI Taxonomy" id="1213857"/>
    <lineage>
        <taxon>Eukaryota</taxon>
        <taxon>Fungi</taxon>
        <taxon>Dikarya</taxon>
        <taxon>Ascomycota</taxon>
        <taxon>Pezizomycotina</taxon>
        <taxon>Sordariomycetes</taxon>
        <taxon>Hypocreomycetidae</taxon>
        <taxon>Glomerellales</taxon>
        <taxon>Glomerellaceae</taxon>
        <taxon>Colletotrichum</taxon>
        <taxon>Colletotrichum orbiculare species complex</taxon>
    </lineage>
</organism>
<reference evidence="2" key="2">
    <citation type="journal article" date="2019" name="Mol. Plant Microbe Interact.">
        <title>Genome sequence resources for four phytopathogenic fungi from the Colletotrichum orbiculare species complex.</title>
        <authorList>
            <person name="Gan P."/>
            <person name="Tsushima A."/>
            <person name="Narusaka M."/>
            <person name="Narusaka Y."/>
            <person name="Takano Y."/>
            <person name="Kubo Y."/>
            <person name="Shirasu K."/>
        </authorList>
    </citation>
    <scope>GENOME REANNOTATION</scope>
    <source>
        <strain evidence="2">104-T / ATCC 96160 / CBS 514.97 / LARS 414 / MAFF 240422</strain>
    </source>
</reference>
<evidence type="ECO:0000313" key="2">
    <source>
        <dbReference type="Proteomes" id="UP000014480"/>
    </source>
</evidence>
<dbReference type="Proteomes" id="UP000014480">
    <property type="component" value="Unassembled WGS sequence"/>
</dbReference>
<reference evidence="2" key="1">
    <citation type="journal article" date="2013" name="New Phytol.">
        <title>Comparative genomic and transcriptomic analyses reveal the hemibiotrophic stage shift of Colletotrichum fungi.</title>
        <authorList>
            <person name="Gan P."/>
            <person name="Ikeda K."/>
            <person name="Irieda H."/>
            <person name="Narusaka M."/>
            <person name="O'Connell R.J."/>
            <person name="Narusaka Y."/>
            <person name="Takano Y."/>
            <person name="Kubo Y."/>
            <person name="Shirasu K."/>
        </authorList>
    </citation>
    <scope>NUCLEOTIDE SEQUENCE [LARGE SCALE GENOMIC DNA]</scope>
    <source>
        <strain evidence="2">104-T / ATCC 96160 / CBS 514.97 / LARS 414 / MAFF 240422</strain>
    </source>
</reference>
<name>N4UXT5_COLOR</name>
<accession>N4UXT5</accession>
<keyword evidence="2" id="KW-1185">Reference proteome</keyword>
<dbReference type="HOGENOM" id="CLU_1390143_0_0_1"/>
<dbReference type="AlphaFoldDB" id="N4UXT5"/>
<protein>
    <submittedName>
        <fullName evidence="1">Uncharacterized protein</fullName>
    </submittedName>
</protein>
<proteinExistence type="predicted"/>
<gene>
    <name evidence="1" type="ORF">Cob_v000749</name>
</gene>
<sequence length="196" mass="22197">MMELERHIMTEDKMFSIMRAMEDVKAVAKKCMDATKKEKSMDGIDLGLATSCPADAERCKGLVQWYATDIAEGAEQLLKNLDGVDFKKAKQDALSDVAPKVPVPKDVFEYDRKDWDDLKAMRDAKDETYTLEGEMKRLATIQNDPSDVTNNEEFIKGLLTAVHEKRNGILYMLETIPVALDIPWGMSPYSEWPLSL</sequence>
<comment type="caution">
    <text evidence="1">The sequence shown here is derived from an EMBL/GenBank/DDBJ whole genome shotgun (WGS) entry which is preliminary data.</text>
</comment>